<name>A0A2V4V2B0_9GAMM</name>
<comment type="caution">
    <text evidence="1">The sequence shown here is derived from an EMBL/GenBank/DDBJ whole genome shotgun (WGS) entry which is preliminary data.</text>
</comment>
<reference evidence="1 2" key="1">
    <citation type="submission" date="2018-06" db="EMBL/GenBank/DDBJ databases">
        <title>Genomic Encyclopedia of Type Strains, Phase III (KMG-III): the genomes of soil and plant-associated and newly described type strains.</title>
        <authorList>
            <person name="Whitman W."/>
        </authorList>
    </citation>
    <scope>NUCLEOTIDE SEQUENCE [LARGE SCALE GENOMIC DNA]</scope>
    <source>
        <strain evidence="1 2">CECT 5889</strain>
    </source>
</reference>
<dbReference type="EMBL" id="QJSU01000005">
    <property type="protein sequence ID" value="PYE39000.1"/>
    <property type="molecule type" value="Genomic_DNA"/>
</dbReference>
<dbReference type="Proteomes" id="UP000247746">
    <property type="component" value="Unassembled WGS sequence"/>
</dbReference>
<accession>A0A2V4V2B0</accession>
<sequence>MIIKQFFAAFTYISLLFMIPLSLIGCDKSSDSNIKDNNETVIECSNEVCDERFSVLPADADITNVEDPTSYFLADIRQKYPDAVALYVGAYNSSGRETTIDMPDIKEPVILYLSSYSPIHWNINTTVIDSENNEYESNVIGVVYGSYSEGSQVSGVNKKLTFDHGHRLGNYNSDVSCSCAGGNFRCDGSDVILDIGSLQHRYGFKVIGYTGASSVDKVSFSNTNRSINFAKLATVNYKKIEAKKNQCTNRVHSNFEDTYTNLTENHQDSLTFYSDTSSYLIQTKSNAGQVQTNDSQMFDNHLYKFPFTTNTWGDFLNPKRKVPDSGYMAYYIDANNVEKVVKAMPVSAIQKKYAYDEFLGIPSSNLNAYWVGVLNAPKSEFYNILMNKSWSGGRVSIDRRVILEQGLHDVEQKVFIPKGNHIIEVEYSNSWHTTDVSVMLTPISEVKQPTDPSDFLVDIKTQYPNVVALYAGAYEANNQAVVLDIPKSTAPIVLYLGSYRAIKWQVNNPHKTKVVGVVYGSYDDGTKVQGVSQDMVINTGKQFGSYATNEVCHCVSDMDECISQGKSTRFKAYKSYNIPVVEFVGDYSTDYLSFNKYTGNQCS</sequence>
<dbReference type="OrthoDB" id="6812054at2"/>
<dbReference type="PROSITE" id="PS51257">
    <property type="entry name" value="PROKAR_LIPOPROTEIN"/>
    <property type="match status" value="1"/>
</dbReference>
<proteinExistence type="predicted"/>
<protein>
    <recommendedName>
        <fullName evidence="3">PA14 domain-containing protein</fullName>
    </recommendedName>
</protein>
<dbReference type="RefSeq" id="WP_110923239.1">
    <property type="nucleotide sequence ID" value="NZ_QJSU01000005.1"/>
</dbReference>
<organism evidence="1 2">
    <name type="scientific">Psychrobacter fozii</name>
    <dbReference type="NCBI Taxonomy" id="198480"/>
    <lineage>
        <taxon>Bacteria</taxon>
        <taxon>Pseudomonadati</taxon>
        <taxon>Pseudomonadota</taxon>
        <taxon>Gammaproteobacteria</taxon>
        <taxon>Moraxellales</taxon>
        <taxon>Moraxellaceae</taxon>
        <taxon>Psychrobacter</taxon>
    </lineage>
</organism>
<evidence type="ECO:0000313" key="1">
    <source>
        <dbReference type="EMBL" id="PYE39000.1"/>
    </source>
</evidence>
<keyword evidence="2" id="KW-1185">Reference proteome</keyword>
<gene>
    <name evidence="1" type="ORF">DFP82_105154</name>
</gene>
<evidence type="ECO:0008006" key="3">
    <source>
        <dbReference type="Google" id="ProtNLM"/>
    </source>
</evidence>
<evidence type="ECO:0000313" key="2">
    <source>
        <dbReference type="Proteomes" id="UP000247746"/>
    </source>
</evidence>
<dbReference type="AlphaFoldDB" id="A0A2V4V2B0"/>